<feature type="region of interest" description="Disordered" evidence="1">
    <location>
        <begin position="13"/>
        <end position="34"/>
    </location>
</feature>
<gene>
    <name evidence="2" type="ORF">G2W53_011693</name>
</gene>
<organism evidence="2 3">
    <name type="scientific">Senna tora</name>
    <dbReference type="NCBI Taxonomy" id="362788"/>
    <lineage>
        <taxon>Eukaryota</taxon>
        <taxon>Viridiplantae</taxon>
        <taxon>Streptophyta</taxon>
        <taxon>Embryophyta</taxon>
        <taxon>Tracheophyta</taxon>
        <taxon>Spermatophyta</taxon>
        <taxon>Magnoliopsida</taxon>
        <taxon>eudicotyledons</taxon>
        <taxon>Gunneridae</taxon>
        <taxon>Pentapetalae</taxon>
        <taxon>rosids</taxon>
        <taxon>fabids</taxon>
        <taxon>Fabales</taxon>
        <taxon>Fabaceae</taxon>
        <taxon>Caesalpinioideae</taxon>
        <taxon>Cassia clade</taxon>
        <taxon>Senna</taxon>
    </lineage>
</organism>
<proteinExistence type="predicted"/>
<reference evidence="2" key="1">
    <citation type="submission" date="2020-09" db="EMBL/GenBank/DDBJ databases">
        <title>Genome-Enabled Discovery of Anthraquinone Biosynthesis in Senna tora.</title>
        <authorList>
            <person name="Kang S.-H."/>
            <person name="Pandey R.P."/>
            <person name="Lee C.-M."/>
            <person name="Sim J.-S."/>
            <person name="Jeong J.-T."/>
            <person name="Choi B.-S."/>
            <person name="Jung M."/>
            <person name="Ginzburg D."/>
            <person name="Zhao K."/>
            <person name="Won S.Y."/>
            <person name="Oh T.-J."/>
            <person name="Yu Y."/>
            <person name="Kim N.-H."/>
            <person name="Lee O.R."/>
            <person name="Lee T.-H."/>
            <person name="Bashyal P."/>
            <person name="Kim T.-S."/>
            <person name="Lee W.-H."/>
            <person name="Kawkins C."/>
            <person name="Kim C.-K."/>
            <person name="Kim J.S."/>
            <person name="Ahn B.O."/>
            <person name="Rhee S.Y."/>
            <person name="Sohng J.K."/>
        </authorList>
    </citation>
    <scope>NUCLEOTIDE SEQUENCE</scope>
    <source>
        <tissue evidence="2">Leaf</tissue>
    </source>
</reference>
<dbReference type="EMBL" id="JAAIUW010000004">
    <property type="protein sequence ID" value="KAF7836834.1"/>
    <property type="molecule type" value="Genomic_DNA"/>
</dbReference>
<feature type="compositionally biased region" description="Polar residues" evidence="1">
    <location>
        <begin position="16"/>
        <end position="34"/>
    </location>
</feature>
<dbReference type="Proteomes" id="UP000634136">
    <property type="component" value="Unassembled WGS sequence"/>
</dbReference>
<accession>A0A835CBH7</accession>
<protein>
    <submittedName>
        <fullName evidence="2">Uncharacterized protein</fullName>
    </submittedName>
</protein>
<name>A0A835CBH7_9FABA</name>
<evidence type="ECO:0000256" key="1">
    <source>
        <dbReference type="SAM" id="MobiDB-lite"/>
    </source>
</evidence>
<evidence type="ECO:0000313" key="2">
    <source>
        <dbReference type="EMBL" id="KAF7836834.1"/>
    </source>
</evidence>
<comment type="caution">
    <text evidence="2">The sequence shown here is derived from an EMBL/GenBank/DDBJ whole genome shotgun (WGS) entry which is preliminary data.</text>
</comment>
<keyword evidence="3" id="KW-1185">Reference proteome</keyword>
<sequence>MSLLHSAVNFKKVHSRTPNMVPSRNSRGRMATTN</sequence>
<evidence type="ECO:0000313" key="3">
    <source>
        <dbReference type="Proteomes" id="UP000634136"/>
    </source>
</evidence>
<dbReference type="AlphaFoldDB" id="A0A835CBH7"/>